<keyword evidence="3 8" id="KW-0812">Transmembrane</keyword>
<evidence type="ECO:0008006" key="10">
    <source>
        <dbReference type="Google" id="ProtNLM"/>
    </source>
</evidence>
<evidence type="ECO:0000256" key="4">
    <source>
        <dbReference type="ARBA" id="ARBA00022927"/>
    </source>
</evidence>
<evidence type="ECO:0000256" key="6">
    <source>
        <dbReference type="ARBA" id="ARBA00023010"/>
    </source>
</evidence>
<sequence length="131" mass="15067">MIARIKKYVREIFLEWEKVSKPDWKQVKANTLVVVIATLILGIYIALIDGNEDFPVWVTSDIIFGPGLILLFVLLIVPLSWFARRFTSRWEILIPVSLAPLLITLVLHYIVMPSDPVSGFGIAWLRELFMK</sequence>
<dbReference type="InterPro" id="IPR005807">
    <property type="entry name" value="SecE_bac"/>
</dbReference>
<keyword evidence="4" id="KW-0653">Protein transport</keyword>
<dbReference type="GO" id="GO:0006886">
    <property type="term" value="P:intracellular protein transport"/>
    <property type="evidence" value="ECO:0007669"/>
    <property type="project" value="InterPro"/>
</dbReference>
<gene>
    <name evidence="9" type="ORF">METZ01_LOCUS159130</name>
</gene>
<dbReference type="GO" id="GO:0006605">
    <property type="term" value="P:protein targeting"/>
    <property type="evidence" value="ECO:0007669"/>
    <property type="project" value="InterPro"/>
</dbReference>
<reference evidence="9" key="1">
    <citation type="submission" date="2018-05" db="EMBL/GenBank/DDBJ databases">
        <authorList>
            <person name="Lanie J.A."/>
            <person name="Ng W.-L."/>
            <person name="Kazmierczak K.M."/>
            <person name="Andrzejewski T.M."/>
            <person name="Davidsen T.M."/>
            <person name="Wayne K.J."/>
            <person name="Tettelin H."/>
            <person name="Glass J.I."/>
            <person name="Rusch D."/>
            <person name="Podicherti R."/>
            <person name="Tsui H.-C.T."/>
            <person name="Winkler M.E."/>
        </authorList>
    </citation>
    <scope>NUCLEOTIDE SEQUENCE</scope>
</reference>
<keyword evidence="2" id="KW-0813">Transport</keyword>
<organism evidence="9">
    <name type="scientific">marine metagenome</name>
    <dbReference type="NCBI Taxonomy" id="408172"/>
    <lineage>
        <taxon>unclassified sequences</taxon>
        <taxon>metagenomes</taxon>
        <taxon>ecological metagenomes</taxon>
    </lineage>
</organism>
<evidence type="ECO:0000313" key="9">
    <source>
        <dbReference type="EMBL" id="SVB06276.1"/>
    </source>
</evidence>
<protein>
    <recommendedName>
        <fullName evidence="10">Protein translocase subunit SecE</fullName>
    </recommendedName>
</protein>
<feature type="transmembrane region" description="Helical" evidence="8">
    <location>
        <begin position="90"/>
        <end position="111"/>
    </location>
</feature>
<comment type="subcellular location">
    <subcellularLocation>
        <location evidence="1">Membrane</location>
    </subcellularLocation>
</comment>
<keyword evidence="7 8" id="KW-0472">Membrane</keyword>
<keyword evidence="5 8" id="KW-1133">Transmembrane helix</keyword>
<dbReference type="EMBL" id="UINC01027290">
    <property type="protein sequence ID" value="SVB06276.1"/>
    <property type="molecule type" value="Genomic_DNA"/>
</dbReference>
<feature type="transmembrane region" description="Helical" evidence="8">
    <location>
        <begin position="62"/>
        <end position="83"/>
    </location>
</feature>
<dbReference type="InterPro" id="IPR038379">
    <property type="entry name" value="SecE_sf"/>
</dbReference>
<dbReference type="GO" id="GO:0008320">
    <property type="term" value="F:protein transmembrane transporter activity"/>
    <property type="evidence" value="ECO:0007669"/>
    <property type="project" value="InterPro"/>
</dbReference>
<dbReference type="NCBIfam" id="TIGR00964">
    <property type="entry name" value="secE_bact"/>
    <property type="match status" value="1"/>
</dbReference>
<dbReference type="Gene3D" id="1.20.5.1030">
    <property type="entry name" value="Preprotein translocase secy subunit"/>
    <property type="match status" value="1"/>
</dbReference>
<evidence type="ECO:0000256" key="5">
    <source>
        <dbReference type="ARBA" id="ARBA00022989"/>
    </source>
</evidence>
<dbReference type="AlphaFoldDB" id="A0A382AXK7"/>
<evidence type="ECO:0000256" key="2">
    <source>
        <dbReference type="ARBA" id="ARBA00022448"/>
    </source>
</evidence>
<accession>A0A382AXK7</accession>
<feature type="transmembrane region" description="Helical" evidence="8">
    <location>
        <begin position="29"/>
        <end position="47"/>
    </location>
</feature>
<name>A0A382AXK7_9ZZZZ</name>
<dbReference type="HAMAP" id="MF_00422">
    <property type="entry name" value="SecE"/>
    <property type="match status" value="1"/>
</dbReference>
<dbReference type="GO" id="GO:0009306">
    <property type="term" value="P:protein secretion"/>
    <property type="evidence" value="ECO:0007669"/>
    <property type="project" value="InterPro"/>
</dbReference>
<proteinExistence type="inferred from homology"/>
<evidence type="ECO:0000256" key="8">
    <source>
        <dbReference type="SAM" id="Phobius"/>
    </source>
</evidence>
<keyword evidence="6" id="KW-0811">Translocation</keyword>
<dbReference type="Pfam" id="PF00584">
    <property type="entry name" value="SecE"/>
    <property type="match status" value="1"/>
</dbReference>
<evidence type="ECO:0000256" key="7">
    <source>
        <dbReference type="ARBA" id="ARBA00023136"/>
    </source>
</evidence>
<dbReference type="GO" id="GO:0016020">
    <property type="term" value="C:membrane"/>
    <property type="evidence" value="ECO:0007669"/>
    <property type="project" value="UniProtKB-SubCell"/>
</dbReference>
<evidence type="ECO:0000256" key="3">
    <source>
        <dbReference type="ARBA" id="ARBA00022692"/>
    </source>
</evidence>
<evidence type="ECO:0000256" key="1">
    <source>
        <dbReference type="ARBA" id="ARBA00004370"/>
    </source>
</evidence>
<dbReference type="InterPro" id="IPR001901">
    <property type="entry name" value="Translocase_SecE/Sec61-g"/>
</dbReference>